<comment type="caution">
    <text evidence="2">The sequence shown here is derived from an EMBL/GenBank/DDBJ whole genome shotgun (WGS) entry which is preliminary data.</text>
</comment>
<protein>
    <submittedName>
        <fullName evidence="2">Uncharacterized protein</fullName>
    </submittedName>
</protein>
<accession>A0ABW4TM12</accession>
<gene>
    <name evidence="2" type="ORF">ACFSDE_07325</name>
</gene>
<dbReference type="Proteomes" id="UP001597351">
    <property type="component" value="Unassembled WGS sequence"/>
</dbReference>
<organism evidence="2 3">
    <name type="scientific">Nocardioides aestuarii</name>
    <dbReference type="NCBI Taxonomy" id="252231"/>
    <lineage>
        <taxon>Bacteria</taxon>
        <taxon>Bacillati</taxon>
        <taxon>Actinomycetota</taxon>
        <taxon>Actinomycetes</taxon>
        <taxon>Propionibacteriales</taxon>
        <taxon>Nocardioidaceae</taxon>
        <taxon>Nocardioides</taxon>
    </lineage>
</organism>
<feature type="compositionally biased region" description="Basic and acidic residues" evidence="1">
    <location>
        <begin position="22"/>
        <end position="33"/>
    </location>
</feature>
<sequence>MNETTTTFLQYEAAYRAERLRGQTAPRRAERARPATARFLRGRSGNRTVR</sequence>
<dbReference type="EMBL" id="JBHUGD010000003">
    <property type="protein sequence ID" value="MFD1946597.1"/>
    <property type="molecule type" value="Genomic_DNA"/>
</dbReference>
<evidence type="ECO:0000256" key="1">
    <source>
        <dbReference type="SAM" id="MobiDB-lite"/>
    </source>
</evidence>
<proteinExistence type="predicted"/>
<evidence type="ECO:0000313" key="2">
    <source>
        <dbReference type="EMBL" id="MFD1946597.1"/>
    </source>
</evidence>
<reference evidence="3" key="1">
    <citation type="journal article" date="2019" name="Int. J. Syst. Evol. Microbiol.">
        <title>The Global Catalogue of Microorganisms (GCM) 10K type strain sequencing project: providing services to taxonomists for standard genome sequencing and annotation.</title>
        <authorList>
            <consortium name="The Broad Institute Genomics Platform"/>
            <consortium name="The Broad Institute Genome Sequencing Center for Infectious Disease"/>
            <person name="Wu L."/>
            <person name="Ma J."/>
        </authorList>
    </citation>
    <scope>NUCLEOTIDE SEQUENCE [LARGE SCALE GENOMIC DNA]</scope>
    <source>
        <strain evidence="3">CGMCC 1.12477</strain>
    </source>
</reference>
<evidence type="ECO:0000313" key="3">
    <source>
        <dbReference type="Proteomes" id="UP001597351"/>
    </source>
</evidence>
<keyword evidence="3" id="KW-1185">Reference proteome</keyword>
<dbReference type="RefSeq" id="WP_343916896.1">
    <property type="nucleotide sequence ID" value="NZ_BAAAJT010000002.1"/>
</dbReference>
<feature type="region of interest" description="Disordered" evidence="1">
    <location>
        <begin position="22"/>
        <end position="50"/>
    </location>
</feature>
<name>A0ABW4TM12_9ACTN</name>